<protein>
    <submittedName>
        <fullName evidence="1">Uncharacterized protein</fullName>
    </submittedName>
</protein>
<gene>
    <name evidence="1" type="ordered locus">A2cp1_4027</name>
</gene>
<sequence length="54" mass="5651">MQPYTLGVAGLLAMACDCIRRGDLDGAAAAIARARALHRPARATRRGAEEAGTR</sequence>
<dbReference type="RefSeq" id="WP_015935073.1">
    <property type="nucleotide sequence ID" value="NC_011891.1"/>
</dbReference>
<dbReference type="Proteomes" id="UP000007089">
    <property type="component" value="Chromosome"/>
</dbReference>
<dbReference type="KEGG" id="acp:A2cp1_4027"/>
<keyword evidence="2" id="KW-1185">Reference proteome</keyword>
<reference evidence="1" key="1">
    <citation type="submission" date="2009-01" db="EMBL/GenBank/DDBJ databases">
        <title>Complete sequence of Anaeromyxobacter dehalogenans 2CP-1.</title>
        <authorList>
            <consortium name="US DOE Joint Genome Institute"/>
            <person name="Lucas S."/>
            <person name="Copeland A."/>
            <person name="Lapidus A."/>
            <person name="Glavina del Rio T."/>
            <person name="Dalin E."/>
            <person name="Tice H."/>
            <person name="Bruce D."/>
            <person name="Goodwin L."/>
            <person name="Pitluck S."/>
            <person name="Saunders E."/>
            <person name="Brettin T."/>
            <person name="Detter J.C."/>
            <person name="Han C."/>
            <person name="Larimer F."/>
            <person name="Land M."/>
            <person name="Hauser L."/>
            <person name="Kyrpides N."/>
            <person name="Ovchinnikova G."/>
            <person name="Beliaev A.S."/>
            <person name="Richardson P."/>
        </authorList>
    </citation>
    <scope>NUCLEOTIDE SEQUENCE</scope>
    <source>
        <strain evidence="1">2CP-1</strain>
    </source>
</reference>
<name>B8J9F8_ANAD2</name>
<dbReference type="HOGENOM" id="CLU_3039813_0_0_7"/>
<accession>B8J9F8</accession>
<evidence type="ECO:0000313" key="2">
    <source>
        <dbReference type="Proteomes" id="UP000007089"/>
    </source>
</evidence>
<proteinExistence type="predicted"/>
<dbReference type="AlphaFoldDB" id="B8J9F8"/>
<dbReference type="EMBL" id="CP001359">
    <property type="protein sequence ID" value="ACL67346.1"/>
    <property type="molecule type" value="Genomic_DNA"/>
</dbReference>
<evidence type="ECO:0000313" key="1">
    <source>
        <dbReference type="EMBL" id="ACL67346.1"/>
    </source>
</evidence>
<organism evidence="1 2">
    <name type="scientific">Anaeromyxobacter dehalogenans (strain ATCC BAA-258 / DSM 21875 / 2CP-1)</name>
    <dbReference type="NCBI Taxonomy" id="455488"/>
    <lineage>
        <taxon>Bacteria</taxon>
        <taxon>Pseudomonadati</taxon>
        <taxon>Myxococcota</taxon>
        <taxon>Myxococcia</taxon>
        <taxon>Myxococcales</taxon>
        <taxon>Cystobacterineae</taxon>
        <taxon>Anaeromyxobacteraceae</taxon>
        <taxon>Anaeromyxobacter</taxon>
    </lineage>
</organism>